<feature type="signal peptide" evidence="3">
    <location>
        <begin position="1"/>
        <end position="23"/>
    </location>
</feature>
<dbReference type="InterPro" id="IPR028081">
    <property type="entry name" value="Leu-bd"/>
</dbReference>
<dbReference type="EMBL" id="QYUN01000002">
    <property type="protein sequence ID" value="RJG07641.1"/>
    <property type="molecule type" value="Genomic_DNA"/>
</dbReference>
<protein>
    <submittedName>
        <fullName evidence="5">ABC transporter substrate-binding protein</fullName>
    </submittedName>
</protein>
<dbReference type="Gene3D" id="3.40.50.2300">
    <property type="match status" value="2"/>
</dbReference>
<accession>A0A418X5J1</accession>
<evidence type="ECO:0000259" key="4">
    <source>
        <dbReference type="Pfam" id="PF13458"/>
    </source>
</evidence>
<sequence>MKRALTSLAVAASLGLAAFSAQAQQTIKIGMILPMSGPFADYGNQISRGAKLYMQRHGDTVAGKKIELVIKDDTGIAPELTKRLAQELIGNEKVDIIAGFGLSPGALATAPLATQGKRPMVVMNAATSSITTKSPNIVRVSHTLPQLSEPMAKWAAQNGIDKVYILVADFAPGIDAETAFKKAYQAAGKQVIGEVRVPVNNLDFGAFVQRIKDAKPNGVFLFLPPGEATINFMKTWTERGLDKQGIKLLGTGDLTDDSLIEALGKPAIGTITAAHYSAAHNSPLNKEYVSAYAKEFGDKSRSNFMSVAGYDGMALIYQALKKTNGDAEVGKFIAAAKGAKWESPRGMIAIDPDTRDIVQTVYIRRTELQNGKLYNVEFDSFADQKDPGK</sequence>
<dbReference type="AlphaFoldDB" id="A0A418X5J1"/>
<name>A0A418X5J1_9BURK</name>
<feature type="domain" description="Leucine-binding protein" evidence="4">
    <location>
        <begin position="26"/>
        <end position="367"/>
    </location>
</feature>
<dbReference type="CDD" id="cd20013">
    <property type="entry name" value="PBP1_RPA0985_benzoate-like"/>
    <property type="match status" value="1"/>
</dbReference>
<dbReference type="OrthoDB" id="9794229at2"/>
<keyword evidence="6" id="KW-1185">Reference proteome</keyword>
<proteinExistence type="inferred from homology"/>
<comment type="similarity">
    <text evidence="1">Belongs to the leucine-binding protein family.</text>
</comment>
<evidence type="ECO:0000313" key="6">
    <source>
        <dbReference type="Proteomes" id="UP000285190"/>
    </source>
</evidence>
<dbReference type="InterPro" id="IPR028082">
    <property type="entry name" value="Peripla_BP_I"/>
</dbReference>
<feature type="chain" id="PRO_5019349869" evidence="3">
    <location>
        <begin position="24"/>
        <end position="389"/>
    </location>
</feature>
<evidence type="ECO:0000256" key="1">
    <source>
        <dbReference type="ARBA" id="ARBA00010062"/>
    </source>
</evidence>
<comment type="caution">
    <text evidence="5">The sequence shown here is derived from an EMBL/GenBank/DDBJ whole genome shotgun (WGS) entry which is preliminary data.</text>
</comment>
<dbReference type="SUPFAM" id="SSF53822">
    <property type="entry name" value="Periplasmic binding protein-like I"/>
    <property type="match status" value="1"/>
</dbReference>
<dbReference type="PANTHER" id="PTHR30483">
    <property type="entry name" value="LEUCINE-SPECIFIC-BINDING PROTEIN"/>
    <property type="match status" value="1"/>
</dbReference>
<gene>
    <name evidence="5" type="ORF">D3870_18015</name>
</gene>
<dbReference type="RefSeq" id="WP_119741305.1">
    <property type="nucleotide sequence ID" value="NZ_QYUN01000002.1"/>
</dbReference>
<evidence type="ECO:0000313" key="5">
    <source>
        <dbReference type="EMBL" id="RJG07641.1"/>
    </source>
</evidence>
<dbReference type="Pfam" id="PF13458">
    <property type="entry name" value="Peripla_BP_6"/>
    <property type="match status" value="1"/>
</dbReference>
<evidence type="ECO:0000256" key="2">
    <source>
        <dbReference type="ARBA" id="ARBA00022729"/>
    </source>
</evidence>
<dbReference type="InterPro" id="IPR051010">
    <property type="entry name" value="BCAA_transport"/>
</dbReference>
<organism evidence="5 6">
    <name type="scientific">Noviherbaspirillum cavernae</name>
    <dbReference type="NCBI Taxonomy" id="2320862"/>
    <lineage>
        <taxon>Bacteria</taxon>
        <taxon>Pseudomonadati</taxon>
        <taxon>Pseudomonadota</taxon>
        <taxon>Betaproteobacteria</taxon>
        <taxon>Burkholderiales</taxon>
        <taxon>Oxalobacteraceae</taxon>
        <taxon>Noviherbaspirillum</taxon>
    </lineage>
</organism>
<keyword evidence="2 3" id="KW-0732">Signal</keyword>
<evidence type="ECO:0000256" key="3">
    <source>
        <dbReference type="SAM" id="SignalP"/>
    </source>
</evidence>
<dbReference type="Proteomes" id="UP000285190">
    <property type="component" value="Unassembled WGS sequence"/>
</dbReference>
<dbReference type="PANTHER" id="PTHR30483:SF6">
    <property type="entry name" value="PERIPLASMIC BINDING PROTEIN OF ABC TRANSPORTER FOR NATURAL AMINO ACIDS"/>
    <property type="match status" value="1"/>
</dbReference>
<reference evidence="5 6" key="1">
    <citation type="submission" date="2018-09" db="EMBL/GenBank/DDBJ databases">
        <authorList>
            <person name="Zhu H."/>
        </authorList>
    </citation>
    <scope>NUCLEOTIDE SEQUENCE [LARGE SCALE GENOMIC DNA]</scope>
    <source>
        <strain evidence="5 6">K2R10-39</strain>
    </source>
</reference>